<keyword evidence="2" id="KW-1185">Reference proteome</keyword>
<dbReference type="RefSeq" id="WP_308862738.1">
    <property type="nucleotide sequence ID" value="NZ_JAVHUL010000001.1"/>
</dbReference>
<proteinExistence type="predicted"/>
<gene>
    <name evidence="1" type="ORF">RBU60_00975</name>
</gene>
<dbReference type="Proteomes" id="UP001230915">
    <property type="component" value="Unassembled WGS sequence"/>
</dbReference>
<reference evidence="1 2" key="1">
    <citation type="submission" date="2023-08" db="EMBL/GenBank/DDBJ databases">
        <title>Mesonia sp. MT50, isolated from deep-sea sediment of the Mariana Trench.</title>
        <authorList>
            <person name="Fu H."/>
        </authorList>
    </citation>
    <scope>NUCLEOTIDE SEQUENCE [LARGE SCALE GENOMIC DNA]</scope>
    <source>
        <strain evidence="1 2">MT50</strain>
    </source>
</reference>
<evidence type="ECO:0000313" key="2">
    <source>
        <dbReference type="Proteomes" id="UP001230915"/>
    </source>
</evidence>
<sequence>MSFNFLTEEPTHKLTYLYHVRQIESVTSKTTGTESYEIKPNNKRLFFKAESNETNNSSFLEATTINEAAVYN</sequence>
<organism evidence="1 2">
    <name type="scientific">Mesonia profundi</name>
    <dbReference type="NCBI Taxonomy" id="3070998"/>
    <lineage>
        <taxon>Bacteria</taxon>
        <taxon>Pseudomonadati</taxon>
        <taxon>Bacteroidota</taxon>
        <taxon>Flavobacteriia</taxon>
        <taxon>Flavobacteriales</taxon>
        <taxon>Flavobacteriaceae</taxon>
        <taxon>Mesonia</taxon>
    </lineage>
</organism>
<name>A0ABU0ZYS1_9FLAO</name>
<accession>A0ABU0ZYS1</accession>
<evidence type="ECO:0000313" key="1">
    <source>
        <dbReference type="EMBL" id="MDQ7916131.1"/>
    </source>
</evidence>
<comment type="caution">
    <text evidence="1">The sequence shown here is derived from an EMBL/GenBank/DDBJ whole genome shotgun (WGS) entry which is preliminary data.</text>
</comment>
<protein>
    <submittedName>
        <fullName evidence="1">Uncharacterized protein</fullName>
    </submittedName>
</protein>
<dbReference type="EMBL" id="JAVHUL010000001">
    <property type="protein sequence ID" value="MDQ7916131.1"/>
    <property type="molecule type" value="Genomic_DNA"/>
</dbReference>